<accession>A0A7L5E6L7</accession>
<sequence length="424" mass="47506">MKKTVGQILWMGVFTLLSTSSLLAQTGNEAPVKVEKASRVNKVTNLAPTPPMGWNSWNTFQTNINEQLLRNMVDVYVSSGMKDAGYRYFTLDDGWMSMERDQNGQLVADPKKFPSGMKAFADYVHSKGLKFGIYNCAGDKTCAGYPGTRGHEYEDARLYASWGVDLLKYDWCNTDSLNAREAYITMARALQATGRPILFSLCEWGNHQPWLWADGVGEMYRATGDITANFDKDKHMGTWTALSVLTIVDKQPAIRQYNGPNHWNDADMLEVGNGMSYGEDKAHFTMWCMLAAPLVAGNDLRKMSAQTRGILTDKEAIAINQDAMGVAAYRISGNADGVEIWIKPLSNKNWAICFLNRSAQPQTVDYNWTKNALHDAQTKQDADFTKTTYKLHSLWDKKDIGTTKKAFKQTIPAHDVVLLTLKQS</sequence>
<dbReference type="PROSITE" id="PS00512">
    <property type="entry name" value="ALPHA_GALACTOSIDASE"/>
    <property type="match status" value="1"/>
</dbReference>
<evidence type="ECO:0000256" key="3">
    <source>
        <dbReference type="ARBA" id="ARBA00012755"/>
    </source>
</evidence>
<dbReference type="Pfam" id="PF17801">
    <property type="entry name" value="Melibiase_C"/>
    <property type="match status" value="1"/>
</dbReference>
<protein>
    <recommendedName>
        <fullName evidence="3 8">Alpha-galactosidase</fullName>
        <ecNumber evidence="3 8">3.2.1.22</ecNumber>
    </recommendedName>
    <alternativeName>
        <fullName evidence="8">Melibiase</fullName>
    </alternativeName>
</protein>
<comment type="similarity">
    <text evidence="2 8">Belongs to the glycosyl hydrolase 27 family.</text>
</comment>
<dbReference type="PANTHER" id="PTHR11452:SF75">
    <property type="entry name" value="ALPHA-GALACTOSIDASE MEL1"/>
    <property type="match status" value="1"/>
</dbReference>
<keyword evidence="5 8" id="KW-0378">Hydrolase</keyword>
<feature type="chain" id="PRO_5029522137" description="Alpha-galactosidase" evidence="9">
    <location>
        <begin position="25"/>
        <end position="424"/>
    </location>
</feature>
<dbReference type="InterPro" id="IPR002241">
    <property type="entry name" value="Glyco_hydro_27"/>
</dbReference>
<keyword evidence="6 8" id="KW-1015">Disulfide bond</keyword>
<evidence type="ECO:0000313" key="12">
    <source>
        <dbReference type="Proteomes" id="UP000503278"/>
    </source>
</evidence>
<dbReference type="AlphaFoldDB" id="A0A7L5E6L7"/>
<keyword evidence="12" id="KW-1185">Reference proteome</keyword>
<dbReference type="InterPro" id="IPR013780">
    <property type="entry name" value="Glyco_hydro_b"/>
</dbReference>
<keyword evidence="7 8" id="KW-0326">Glycosidase</keyword>
<reference evidence="11 12" key="1">
    <citation type="submission" date="2020-04" db="EMBL/GenBank/DDBJ databases">
        <title>Genome sequencing of novel species.</title>
        <authorList>
            <person name="Heo J."/>
            <person name="Kim S.-J."/>
            <person name="Kim J.-S."/>
            <person name="Hong S.-B."/>
            <person name="Kwon S.-W."/>
        </authorList>
    </citation>
    <scope>NUCLEOTIDE SEQUENCE [LARGE SCALE GENOMIC DNA]</scope>
    <source>
        <strain evidence="11 12">F39-2</strain>
    </source>
</reference>
<evidence type="ECO:0000313" key="11">
    <source>
        <dbReference type="EMBL" id="QJD96483.1"/>
    </source>
</evidence>
<dbReference type="CDD" id="cd14792">
    <property type="entry name" value="GH27"/>
    <property type="match status" value="1"/>
</dbReference>
<dbReference type="InterPro" id="IPR041233">
    <property type="entry name" value="Melibiase_C"/>
</dbReference>
<dbReference type="SUPFAM" id="SSF51011">
    <property type="entry name" value="Glycosyl hydrolase domain"/>
    <property type="match status" value="1"/>
</dbReference>
<evidence type="ECO:0000256" key="7">
    <source>
        <dbReference type="ARBA" id="ARBA00023295"/>
    </source>
</evidence>
<evidence type="ECO:0000256" key="9">
    <source>
        <dbReference type="SAM" id="SignalP"/>
    </source>
</evidence>
<evidence type="ECO:0000256" key="1">
    <source>
        <dbReference type="ARBA" id="ARBA00001255"/>
    </source>
</evidence>
<organism evidence="11 12">
    <name type="scientific">Mucilaginibacter robiniae</name>
    <dbReference type="NCBI Taxonomy" id="2728022"/>
    <lineage>
        <taxon>Bacteria</taxon>
        <taxon>Pseudomonadati</taxon>
        <taxon>Bacteroidota</taxon>
        <taxon>Sphingobacteriia</taxon>
        <taxon>Sphingobacteriales</taxon>
        <taxon>Sphingobacteriaceae</taxon>
        <taxon>Mucilaginibacter</taxon>
    </lineage>
</organism>
<dbReference type="GO" id="GO:0016052">
    <property type="term" value="P:carbohydrate catabolic process"/>
    <property type="evidence" value="ECO:0007669"/>
    <property type="project" value="UniProtKB-ARBA"/>
</dbReference>
<dbReference type="Gene3D" id="3.20.20.70">
    <property type="entry name" value="Aldolase class I"/>
    <property type="match status" value="1"/>
</dbReference>
<dbReference type="Pfam" id="PF16499">
    <property type="entry name" value="Melibiase_2"/>
    <property type="match status" value="1"/>
</dbReference>
<feature type="domain" description="Alpha galactosidase C-terminal" evidence="10">
    <location>
        <begin position="336"/>
        <end position="421"/>
    </location>
</feature>
<feature type="signal peptide" evidence="9">
    <location>
        <begin position="1"/>
        <end position="24"/>
    </location>
</feature>
<dbReference type="EC" id="3.2.1.22" evidence="3 8"/>
<dbReference type="InterPro" id="IPR013785">
    <property type="entry name" value="Aldolase_TIM"/>
</dbReference>
<gene>
    <name evidence="11" type="ORF">HH214_11660</name>
</gene>
<dbReference type="InterPro" id="IPR000111">
    <property type="entry name" value="Glyco_hydro_27/36_CS"/>
</dbReference>
<dbReference type="KEGG" id="mrob:HH214_11660"/>
<comment type="catalytic activity">
    <reaction evidence="1 8">
        <text>Hydrolysis of terminal, non-reducing alpha-D-galactose residues in alpha-D-galactosides, including galactose oligosaccharides, galactomannans and galactolipids.</text>
        <dbReference type="EC" id="3.2.1.22"/>
    </reaction>
</comment>
<keyword evidence="4 9" id="KW-0732">Signal</keyword>
<evidence type="ECO:0000256" key="2">
    <source>
        <dbReference type="ARBA" id="ARBA00009743"/>
    </source>
</evidence>
<evidence type="ECO:0000256" key="4">
    <source>
        <dbReference type="ARBA" id="ARBA00022729"/>
    </source>
</evidence>
<dbReference type="PANTHER" id="PTHR11452">
    <property type="entry name" value="ALPHA-GALACTOSIDASE/ALPHA-N-ACETYLGALACTOSAMINIDASE"/>
    <property type="match status" value="1"/>
</dbReference>
<dbReference type="InterPro" id="IPR017853">
    <property type="entry name" value="GH"/>
</dbReference>
<dbReference type="RefSeq" id="WP_169607852.1">
    <property type="nucleotide sequence ID" value="NZ_CP051682.1"/>
</dbReference>
<dbReference type="Gene3D" id="2.60.40.1180">
    <property type="entry name" value="Golgi alpha-mannosidase II"/>
    <property type="match status" value="1"/>
</dbReference>
<name>A0A7L5E6L7_9SPHI</name>
<dbReference type="FunFam" id="3.20.20.70:FF:000202">
    <property type="entry name" value="Alpha-galactosidase"/>
    <property type="match status" value="1"/>
</dbReference>
<evidence type="ECO:0000256" key="8">
    <source>
        <dbReference type="RuleBase" id="RU361168"/>
    </source>
</evidence>
<dbReference type="EMBL" id="CP051682">
    <property type="protein sequence ID" value="QJD96483.1"/>
    <property type="molecule type" value="Genomic_DNA"/>
</dbReference>
<dbReference type="PRINTS" id="PR00740">
    <property type="entry name" value="GLHYDRLASE27"/>
</dbReference>
<proteinExistence type="inferred from homology"/>
<evidence type="ECO:0000256" key="6">
    <source>
        <dbReference type="ARBA" id="ARBA00023157"/>
    </source>
</evidence>
<dbReference type="Proteomes" id="UP000503278">
    <property type="component" value="Chromosome"/>
</dbReference>
<evidence type="ECO:0000259" key="10">
    <source>
        <dbReference type="Pfam" id="PF17801"/>
    </source>
</evidence>
<evidence type="ECO:0000256" key="5">
    <source>
        <dbReference type="ARBA" id="ARBA00022801"/>
    </source>
</evidence>
<dbReference type="SUPFAM" id="SSF51445">
    <property type="entry name" value="(Trans)glycosidases"/>
    <property type="match status" value="1"/>
</dbReference>
<dbReference type="GO" id="GO:0004557">
    <property type="term" value="F:alpha-galactosidase activity"/>
    <property type="evidence" value="ECO:0007669"/>
    <property type="project" value="UniProtKB-EC"/>
</dbReference>